<sequence length="182" mass="20534">MARRAAACDLSKSKLLRQARNKAYYERKKHMKQIQRSLKAARARSSGGKGDSEGTQAQYPITPPRALCALESAHLTVLNSRLQAWGYREEPRDHLDTLKAEIKKARRRSGGVDAWIKDTLDWLEEGNGIVLAMEQMMGREGVQGLHPTQVKKMWQTISSTAFNAQFMIAMTTVKLDEVEGYL</sequence>
<gene>
    <name evidence="2" type="ORF">OH76DRAFT_1486436</name>
</gene>
<protein>
    <submittedName>
        <fullName evidence="2">Uncharacterized protein</fullName>
    </submittedName>
</protein>
<feature type="region of interest" description="Disordered" evidence="1">
    <location>
        <begin position="31"/>
        <end position="58"/>
    </location>
</feature>
<proteinExistence type="predicted"/>
<evidence type="ECO:0000313" key="3">
    <source>
        <dbReference type="Proteomes" id="UP000256964"/>
    </source>
</evidence>
<organism evidence="2 3">
    <name type="scientific">Lentinus brumalis</name>
    <dbReference type="NCBI Taxonomy" id="2498619"/>
    <lineage>
        <taxon>Eukaryota</taxon>
        <taxon>Fungi</taxon>
        <taxon>Dikarya</taxon>
        <taxon>Basidiomycota</taxon>
        <taxon>Agaricomycotina</taxon>
        <taxon>Agaricomycetes</taxon>
        <taxon>Polyporales</taxon>
        <taxon>Polyporaceae</taxon>
        <taxon>Lentinus</taxon>
    </lineage>
</organism>
<evidence type="ECO:0000313" key="2">
    <source>
        <dbReference type="EMBL" id="RDX45265.1"/>
    </source>
</evidence>
<dbReference type="Proteomes" id="UP000256964">
    <property type="component" value="Unassembled WGS sequence"/>
</dbReference>
<keyword evidence="3" id="KW-1185">Reference proteome</keyword>
<dbReference type="EMBL" id="KZ857439">
    <property type="protein sequence ID" value="RDX45265.1"/>
    <property type="molecule type" value="Genomic_DNA"/>
</dbReference>
<reference evidence="2 3" key="1">
    <citation type="journal article" date="2018" name="Biotechnol. Biofuels">
        <title>Integrative visual omics of the white-rot fungus Polyporus brumalis exposes the biotechnological potential of its oxidative enzymes for delignifying raw plant biomass.</title>
        <authorList>
            <person name="Miyauchi S."/>
            <person name="Rancon A."/>
            <person name="Drula E."/>
            <person name="Hage H."/>
            <person name="Chaduli D."/>
            <person name="Favel A."/>
            <person name="Grisel S."/>
            <person name="Henrissat B."/>
            <person name="Herpoel-Gimbert I."/>
            <person name="Ruiz-Duenas F.J."/>
            <person name="Chevret D."/>
            <person name="Hainaut M."/>
            <person name="Lin J."/>
            <person name="Wang M."/>
            <person name="Pangilinan J."/>
            <person name="Lipzen A."/>
            <person name="Lesage-Meessen L."/>
            <person name="Navarro D."/>
            <person name="Riley R."/>
            <person name="Grigoriev I.V."/>
            <person name="Zhou S."/>
            <person name="Raouche S."/>
            <person name="Rosso M.N."/>
        </authorList>
    </citation>
    <scope>NUCLEOTIDE SEQUENCE [LARGE SCALE GENOMIC DNA]</scope>
    <source>
        <strain evidence="2 3">BRFM 1820</strain>
    </source>
</reference>
<evidence type="ECO:0000256" key="1">
    <source>
        <dbReference type="SAM" id="MobiDB-lite"/>
    </source>
</evidence>
<accession>A0A371CYB0</accession>
<name>A0A371CYB0_9APHY</name>
<dbReference type="OrthoDB" id="2747044at2759"/>
<dbReference type="AlphaFoldDB" id="A0A371CYB0"/>